<feature type="transmembrane region" description="Helical" evidence="2">
    <location>
        <begin position="122"/>
        <end position="145"/>
    </location>
</feature>
<keyword evidence="2" id="KW-0812">Transmembrane</keyword>
<feature type="compositionally biased region" description="Polar residues" evidence="1">
    <location>
        <begin position="1"/>
        <end position="11"/>
    </location>
</feature>
<proteinExistence type="predicted"/>
<feature type="compositionally biased region" description="Basic and acidic residues" evidence="1">
    <location>
        <begin position="12"/>
        <end position="23"/>
    </location>
</feature>
<keyword evidence="2" id="KW-0472">Membrane</keyword>
<reference evidence="3" key="1">
    <citation type="submission" date="2022-07" db="EMBL/GenBank/DDBJ databases">
        <title>Parvularcula maris sp. nov., an algicidal bacterium isolated from seawater.</title>
        <authorList>
            <person name="Li F."/>
        </authorList>
    </citation>
    <scope>NUCLEOTIDE SEQUENCE</scope>
    <source>
        <strain evidence="3">BGMRC 0090</strain>
    </source>
</reference>
<keyword evidence="4" id="KW-1185">Reference proteome</keyword>
<feature type="transmembrane region" description="Helical" evidence="2">
    <location>
        <begin position="151"/>
        <end position="168"/>
    </location>
</feature>
<dbReference type="RefSeq" id="WP_256618697.1">
    <property type="nucleotide sequence ID" value="NZ_JANIBC010000002.1"/>
</dbReference>
<dbReference type="AlphaFoldDB" id="A0A9X2RJK9"/>
<dbReference type="Proteomes" id="UP001142610">
    <property type="component" value="Unassembled WGS sequence"/>
</dbReference>
<feature type="transmembrane region" description="Helical" evidence="2">
    <location>
        <begin position="49"/>
        <end position="67"/>
    </location>
</feature>
<evidence type="ECO:0000313" key="4">
    <source>
        <dbReference type="Proteomes" id="UP001142610"/>
    </source>
</evidence>
<comment type="caution">
    <text evidence="3">The sequence shown here is derived from an EMBL/GenBank/DDBJ whole genome shotgun (WGS) entry which is preliminary data.</text>
</comment>
<feature type="region of interest" description="Disordered" evidence="1">
    <location>
        <begin position="1"/>
        <end position="41"/>
    </location>
</feature>
<gene>
    <name evidence="3" type="ORF">NOG11_05540</name>
</gene>
<protein>
    <submittedName>
        <fullName evidence="3">Uncharacterized protein</fullName>
    </submittedName>
</protein>
<evidence type="ECO:0000256" key="1">
    <source>
        <dbReference type="SAM" id="MobiDB-lite"/>
    </source>
</evidence>
<sequence>MTSEVMVFRTSQPEKPREDDTKEVPMSATLSAPTAGRSPALRPRTGRRIMAGFIAYLVFFAVLPQLARVFPFEAMFFGGERPAELQADLTDRYINFAYGLIGAVMTGWITTLVIAMKVEKRAIWNAGLMGLTVWFVLDSGVSAFWGFPLNIATNVLFLVLLGGVLIASRPSA</sequence>
<evidence type="ECO:0000256" key="2">
    <source>
        <dbReference type="SAM" id="Phobius"/>
    </source>
</evidence>
<evidence type="ECO:0000313" key="3">
    <source>
        <dbReference type="EMBL" id="MCQ8184848.1"/>
    </source>
</evidence>
<organism evidence="3 4">
    <name type="scientific">Parvularcula maris</name>
    <dbReference type="NCBI Taxonomy" id="2965077"/>
    <lineage>
        <taxon>Bacteria</taxon>
        <taxon>Pseudomonadati</taxon>
        <taxon>Pseudomonadota</taxon>
        <taxon>Alphaproteobacteria</taxon>
        <taxon>Parvularculales</taxon>
        <taxon>Parvularculaceae</taxon>
        <taxon>Parvularcula</taxon>
    </lineage>
</organism>
<name>A0A9X2RJK9_9PROT</name>
<accession>A0A9X2RJK9</accession>
<feature type="transmembrane region" description="Helical" evidence="2">
    <location>
        <begin position="96"/>
        <end position="115"/>
    </location>
</feature>
<keyword evidence="2" id="KW-1133">Transmembrane helix</keyword>
<dbReference type="EMBL" id="JANIBC010000002">
    <property type="protein sequence ID" value="MCQ8184848.1"/>
    <property type="molecule type" value="Genomic_DNA"/>
</dbReference>